<dbReference type="Pfam" id="PF00400">
    <property type="entry name" value="WD40"/>
    <property type="match status" value="1"/>
</dbReference>
<protein>
    <submittedName>
        <fullName evidence="6">ANAPC4_WD40 domain-containing protein</fullName>
    </submittedName>
</protein>
<keyword evidence="2" id="KW-0677">Repeat</keyword>
<keyword evidence="5" id="KW-1185">Reference proteome</keyword>
<dbReference type="WBParaSite" id="PTRK_0000846500.1">
    <property type="protein sequence ID" value="PTRK_0000846500.1"/>
    <property type="gene ID" value="PTRK_0000846500"/>
</dbReference>
<dbReference type="Gene3D" id="2.130.10.10">
    <property type="entry name" value="YVTN repeat-like/Quinoprotein amine dehydrogenase"/>
    <property type="match status" value="2"/>
</dbReference>
<dbReference type="SMART" id="SM00320">
    <property type="entry name" value="WD40"/>
    <property type="match status" value="3"/>
</dbReference>
<dbReference type="SUPFAM" id="SSF50978">
    <property type="entry name" value="WD40 repeat-like"/>
    <property type="match status" value="1"/>
</dbReference>
<comment type="similarity">
    <text evidence="3">Belongs to the THOC3 family.</text>
</comment>
<dbReference type="AlphaFoldDB" id="A0A0N4ZK31"/>
<accession>A0A0N4ZK31</accession>
<dbReference type="Proteomes" id="UP000038045">
    <property type="component" value="Unplaced"/>
</dbReference>
<dbReference type="GO" id="GO:0006406">
    <property type="term" value="P:mRNA export from nucleus"/>
    <property type="evidence" value="ECO:0007669"/>
    <property type="project" value="InterPro"/>
</dbReference>
<keyword evidence="1" id="KW-0853">WD repeat</keyword>
<dbReference type="GO" id="GO:0000445">
    <property type="term" value="C:THO complex part of transcription export complex"/>
    <property type="evidence" value="ECO:0007669"/>
    <property type="project" value="TreeGrafter"/>
</dbReference>
<name>A0A0N4ZK31_PARTI</name>
<proteinExistence type="inferred from homology"/>
<dbReference type="InterPro" id="IPR040132">
    <property type="entry name" value="Tex1/THOC3"/>
</dbReference>
<dbReference type="STRING" id="131310.A0A0N4ZK31"/>
<evidence type="ECO:0000313" key="5">
    <source>
        <dbReference type="Proteomes" id="UP000038045"/>
    </source>
</evidence>
<sequence>MRDSVYLDNETIKYANDLNCLKNKWKSSLRKHHIKAPLISNVRCASWNCTGEILAIGTNCGELLFINFEKDVETFADMIIKIATISESKERFVEECIYDLKDSDNEVNHIVFHNKHPHMCVSSSSDHSLRFWNPYNAVKVGDWCNLELATQTINSMCFKGNTVTDATLYCITNYEKLWKLQQTSNDFIVLSKTSKNEINDIVVYGEDNCIIGPSHRGTVILYDGDTLEQTHQFEIGTQKRGYRVTALNKDETLLALGNNFAQVQIFLLKEETVLTQYDGMRNTVRHLSFSACGKFLAIGGDDDYIVILETKNFEEIYRIDNLGSKCRFLEFNPIYPYLIYKECDRSKMNPIRKERNVNYDQAILLGPFT</sequence>
<evidence type="ECO:0000256" key="2">
    <source>
        <dbReference type="ARBA" id="ARBA00022737"/>
    </source>
</evidence>
<dbReference type="InterPro" id="IPR036322">
    <property type="entry name" value="WD40_repeat_dom_sf"/>
</dbReference>
<reference evidence="6" key="1">
    <citation type="submission" date="2017-02" db="UniProtKB">
        <authorList>
            <consortium name="WormBaseParasite"/>
        </authorList>
    </citation>
    <scope>IDENTIFICATION</scope>
</reference>
<evidence type="ECO:0000259" key="4">
    <source>
        <dbReference type="Pfam" id="PF12894"/>
    </source>
</evidence>
<evidence type="ECO:0000256" key="3">
    <source>
        <dbReference type="ARBA" id="ARBA00046343"/>
    </source>
</evidence>
<evidence type="ECO:0000256" key="1">
    <source>
        <dbReference type="ARBA" id="ARBA00022574"/>
    </source>
</evidence>
<organism evidence="5 6">
    <name type="scientific">Parastrongyloides trichosuri</name>
    <name type="common">Possum-specific nematode worm</name>
    <dbReference type="NCBI Taxonomy" id="131310"/>
    <lineage>
        <taxon>Eukaryota</taxon>
        <taxon>Metazoa</taxon>
        <taxon>Ecdysozoa</taxon>
        <taxon>Nematoda</taxon>
        <taxon>Chromadorea</taxon>
        <taxon>Rhabditida</taxon>
        <taxon>Tylenchina</taxon>
        <taxon>Panagrolaimomorpha</taxon>
        <taxon>Strongyloidoidea</taxon>
        <taxon>Strongyloididae</taxon>
        <taxon>Parastrongyloides</taxon>
    </lineage>
</organism>
<evidence type="ECO:0000313" key="6">
    <source>
        <dbReference type="WBParaSite" id="PTRK_0000846500.1"/>
    </source>
</evidence>
<dbReference type="InterPro" id="IPR001680">
    <property type="entry name" value="WD40_rpt"/>
</dbReference>
<dbReference type="PANTHER" id="PTHR22839">
    <property type="entry name" value="THO COMPLEX SUBUNIT 3 THO3"/>
    <property type="match status" value="1"/>
</dbReference>
<feature type="domain" description="Anaphase-promoting complex subunit 4-like WD40" evidence="4">
    <location>
        <begin position="249"/>
        <end position="320"/>
    </location>
</feature>
<dbReference type="InterPro" id="IPR024977">
    <property type="entry name" value="Apc4-like_WD40_dom"/>
</dbReference>
<dbReference type="PANTHER" id="PTHR22839:SF0">
    <property type="entry name" value="THO COMPLEX SUBUNIT 3"/>
    <property type="match status" value="1"/>
</dbReference>
<dbReference type="Pfam" id="PF12894">
    <property type="entry name" value="ANAPC4_WD40"/>
    <property type="match status" value="1"/>
</dbReference>
<dbReference type="InterPro" id="IPR015943">
    <property type="entry name" value="WD40/YVTN_repeat-like_dom_sf"/>
</dbReference>